<organism evidence="1">
    <name type="scientific">Anguilla anguilla</name>
    <name type="common">European freshwater eel</name>
    <name type="synonym">Muraena anguilla</name>
    <dbReference type="NCBI Taxonomy" id="7936"/>
    <lineage>
        <taxon>Eukaryota</taxon>
        <taxon>Metazoa</taxon>
        <taxon>Chordata</taxon>
        <taxon>Craniata</taxon>
        <taxon>Vertebrata</taxon>
        <taxon>Euteleostomi</taxon>
        <taxon>Actinopterygii</taxon>
        <taxon>Neopterygii</taxon>
        <taxon>Teleostei</taxon>
        <taxon>Anguilliformes</taxon>
        <taxon>Anguillidae</taxon>
        <taxon>Anguilla</taxon>
    </lineage>
</organism>
<reference evidence="1" key="1">
    <citation type="submission" date="2014-11" db="EMBL/GenBank/DDBJ databases">
        <authorList>
            <person name="Amaro Gonzalez C."/>
        </authorList>
    </citation>
    <scope>NUCLEOTIDE SEQUENCE</scope>
</reference>
<name>A0A0E9QEY7_ANGAN</name>
<reference evidence="1" key="2">
    <citation type="journal article" date="2015" name="Fish Shellfish Immunol.">
        <title>Early steps in the European eel (Anguilla anguilla)-Vibrio vulnificus interaction in the gills: Role of the RtxA13 toxin.</title>
        <authorList>
            <person name="Callol A."/>
            <person name="Pajuelo D."/>
            <person name="Ebbesson L."/>
            <person name="Teles M."/>
            <person name="MacKenzie S."/>
            <person name="Amaro C."/>
        </authorList>
    </citation>
    <scope>NUCLEOTIDE SEQUENCE</scope>
</reference>
<proteinExistence type="predicted"/>
<protein>
    <submittedName>
        <fullName evidence="1">Uncharacterized protein</fullName>
    </submittedName>
</protein>
<sequence length="19" mass="2156">MIITVIKRTLSTTISDSIY</sequence>
<dbReference type="EMBL" id="GBXM01093697">
    <property type="protein sequence ID" value="JAH14880.1"/>
    <property type="molecule type" value="Transcribed_RNA"/>
</dbReference>
<dbReference type="AlphaFoldDB" id="A0A0E9QEY7"/>
<accession>A0A0E9QEY7</accession>
<evidence type="ECO:0000313" key="1">
    <source>
        <dbReference type="EMBL" id="JAH14880.1"/>
    </source>
</evidence>